<name>A0ACC1NTD5_9HYPO</name>
<keyword evidence="2" id="KW-1185">Reference proteome</keyword>
<proteinExistence type="predicted"/>
<sequence>MPAQNYLSGALLAAFTLTVSFAQAANVPRQNGYIDAAIQQHNLHRANHSAAAIQWDATIANIAQNHALLCDFEHTQNGKYGENLAVAGASNTTEAGRINAVRTAVTNQWYNGEVNSFDPFYGQASPGGNFGDYGHFTQVVWAATTKVGCGTNLCQAGTIAADYATWYTVCNYDPAV</sequence>
<comment type="caution">
    <text evidence="1">The sequence shown here is derived from an EMBL/GenBank/DDBJ whole genome shotgun (WGS) entry which is preliminary data.</text>
</comment>
<organism evidence="1 2">
    <name type="scientific">Zarea fungicola</name>
    <dbReference type="NCBI Taxonomy" id="93591"/>
    <lineage>
        <taxon>Eukaryota</taxon>
        <taxon>Fungi</taxon>
        <taxon>Dikarya</taxon>
        <taxon>Ascomycota</taxon>
        <taxon>Pezizomycotina</taxon>
        <taxon>Sordariomycetes</taxon>
        <taxon>Hypocreomycetidae</taxon>
        <taxon>Hypocreales</taxon>
        <taxon>Cordycipitaceae</taxon>
        <taxon>Zarea</taxon>
    </lineage>
</organism>
<evidence type="ECO:0000313" key="2">
    <source>
        <dbReference type="Proteomes" id="UP001143910"/>
    </source>
</evidence>
<dbReference type="EMBL" id="JANJQO010000121">
    <property type="protein sequence ID" value="KAJ2981603.1"/>
    <property type="molecule type" value="Genomic_DNA"/>
</dbReference>
<evidence type="ECO:0000313" key="1">
    <source>
        <dbReference type="EMBL" id="KAJ2981603.1"/>
    </source>
</evidence>
<gene>
    <name evidence="1" type="ORF">NQ176_g1922</name>
</gene>
<dbReference type="Proteomes" id="UP001143910">
    <property type="component" value="Unassembled WGS sequence"/>
</dbReference>
<accession>A0ACC1NTD5</accession>
<reference evidence="1" key="1">
    <citation type="submission" date="2022-08" db="EMBL/GenBank/DDBJ databases">
        <title>Genome Sequence of Lecanicillium fungicola.</title>
        <authorList>
            <person name="Buettner E."/>
        </authorList>
    </citation>
    <scope>NUCLEOTIDE SEQUENCE</scope>
    <source>
        <strain evidence="1">Babe33</strain>
    </source>
</reference>
<protein>
    <submittedName>
        <fullName evidence="1">Uncharacterized protein</fullName>
    </submittedName>
</protein>